<protein>
    <submittedName>
        <fullName evidence="1">Uncharacterized protein</fullName>
    </submittedName>
</protein>
<sequence length="81" mass="9217">MNSGNWYFKLKIKSPDRSQAKRTDRKKKDYYYTDKNAVCDAGTFKLIRDAYTQRSLSKYFGCRRKGNNTNCNAGDTSGAAG</sequence>
<comment type="caution">
    <text evidence="1">The sequence shown here is derived from an EMBL/GenBank/DDBJ whole genome shotgun (WGS) entry which is preliminary data.</text>
</comment>
<dbReference type="EMBL" id="BGZK01000029">
    <property type="protein sequence ID" value="GBP08054.1"/>
    <property type="molecule type" value="Genomic_DNA"/>
</dbReference>
<evidence type="ECO:0000313" key="1">
    <source>
        <dbReference type="EMBL" id="GBP08054.1"/>
    </source>
</evidence>
<evidence type="ECO:0000313" key="2">
    <source>
        <dbReference type="Proteomes" id="UP000299102"/>
    </source>
</evidence>
<proteinExistence type="predicted"/>
<keyword evidence="2" id="KW-1185">Reference proteome</keyword>
<dbReference type="AlphaFoldDB" id="A0A4C1T1P7"/>
<dbReference type="Proteomes" id="UP000299102">
    <property type="component" value="Unassembled WGS sequence"/>
</dbReference>
<reference evidence="1 2" key="1">
    <citation type="journal article" date="2019" name="Commun. Biol.">
        <title>The bagworm genome reveals a unique fibroin gene that provides high tensile strength.</title>
        <authorList>
            <person name="Kono N."/>
            <person name="Nakamura H."/>
            <person name="Ohtoshi R."/>
            <person name="Tomita M."/>
            <person name="Numata K."/>
            <person name="Arakawa K."/>
        </authorList>
    </citation>
    <scope>NUCLEOTIDE SEQUENCE [LARGE SCALE GENOMIC DNA]</scope>
</reference>
<accession>A0A4C1T1P7</accession>
<gene>
    <name evidence="1" type="ORF">EVAR_2867_1</name>
</gene>
<organism evidence="1 2">
    <name type="scientific">Eumeta variegata</name>
    <name type="common">Bagworm moth</name>
    <name type="synonym">Eumeta japonica</name>
    <dbReference type="NCBI Taxonomy" id="151549"/>
    <lineage>
        <taxon>Eukaryota</taxon>
        <taxon>Metazoa</taxon>
        <taxon>Ecdysozoa</taxon>
        <taxon>Arthropoda</taxon>
        <taxon>Hexapoda</taxon>
        <taxon>Insecta</taxon>
        <taxon>Pterygota</taxon>
        <taxon>Neoptera</taxon>
        <taxon>Endopterygota</taxon>
        <taxon>Lepidoptera</taxon>
        <taxon>Glossata</taxon>
        <taxon>Ditrysia</taxon>
        <taxon>Tineoidea</taxon>
        <taxon>Psychidae</taxon>
        <taxon>Oiketicinae</taxon>
        <taxon>Eumeta</taxon>
    </lineage>
</organism>
<name>A0A4C1T1P7_EUMVA</name>